<dbReference type="InterPro" id="IPR051829">
    <property type="entry name" value="Multiheme_Cytochr_ET"/>
</dbReference>
<proteinExistence type="predicted"/>
<dbReference type="InterPro" id="IPR014756">
    <property type="entry name" value="Ig_E-set"/>
</dbReference>
<evidence type="ECO:0000256" key="1">
    <source>
        <dbReference type="ARBA" id="ARBA00022729"/>
    </source>
</evidence>
<dbReference type="EMBL" id="JMIY01000001">
    <property type="protein sequence ID" value="KCZ73597.1"/>
    <property type="molecule type" value="Genomic_DNA"/>
</dbReference>
<accession>A0A062V8H5</accession>
<dbReference type="Pfam" id="PF01833">
    <property type="entry name" value="TIG"/>
    <property type="match status" value="1"/>
</dbReference>
<organism evidence="3 4">
    <name type="scientific">Candidatus Methanoperedens nitratireducens</name>
    <dbReference type="NCBI Taxonomy" id="1392998"/>
    <lineage>
        <taxon>Archaea</taxon>
        <taxon>Methanobacteriati</taxon>
        <taxon>Methanobacteriota</taxon>
        <taxon>Stenosarchaea group</taxon>
        <taxon>Methanomicrobia</taxon>
        <taxon>Methanosarcinales</taxon>
        <taxon>ANME-2 cluster</taxon>
        <taxon>Candidatus Methanoperedentaceae</taxon>
        <taxon>Candidatus Methanoperedens</taxon>
    </lineage>
</organism>
<dbReference type="Gene3D" id="2.60.40.10">
    <property type="entry name" value="Immunoglobulins"/>
    <property type="match status" value="1"/>
</dbReference>
<gene>
    <name evidence="3" type="ORF">ANME2D_00668</name>
</gene>
<dbReference type="InterPro" id="IPR013783">
    <property type="entry name" value="Ig-like_fold"/>
</dbReference>
<name>A0A062V8H5_9EURY</name>
<dbReference type="Proteomes" id="UP000027153">
    <property type="component" value="Unassembled WGS sequence"/>
</dbReference>
<dbReference type="AlphaFoldDB" id="A0A062V8H5"/>
<dbReference type="InterPro" id="IPR036280">
    <property type="entry name" value="Multihaem_cyt_sf"/>
</dbReference>
<sequence>MRKIYLAAAITFLVLVGISWAVVPPPPVNQNLGLYDTNIANVSSETCKGCHTANPANIHHLMLSGGTTNLGCLDCHPTQGTYPSQYQYIERSCQNCHNGTAFWANPAVNLSQLRPPGRPHHNTTKNSASSVIQAAYWAIDRQCNKCHGSSILANYDDGHYIPSYNTSLVTPLANYKVKNESATFLKAWGGCDACHDAGPDNVLSNYGTHHQATSGMQGRQCTYCHVGDTSRLRPDGSAYYLRIYLTDEWGLGWDTVNPKMELRNSTLLNAGDAVNGTGCQKCHDVGTLHNIQVDYVPGGTGPAGYGHINNNTDCNGCHGFWDAGVENPFLGPVAPGMSSVTPDVLTPGVATTVTITGTNFVQDGYTTNVLVDGNAIDVISVTNTQIEVTVPALSAGVHSIQLEKGGVTSKLSSLAVVEPVDVVTAKLASGTITVTGTGFGIEPDPAFSDLGVFITKKGQETTFKAEVISWSDTEIVVSGSGASVGNLLTVKALNGEDSTSIKR</sequence>
<dbReference type="SUPFAM" id="SSF48695">
    <property type="entry name" value="Multiheme cytochromes"/>
    <property type="match status" value="1"/>
</dbReference>
<dbReference type="PATRIC" id="fig|1392998.3.peg.279"/>
<dbReference type="OrthoDB" id="151208at2157"/>
<keyword evidence="1" id="KW-0732">Signal</keyword>
<reference evidence="3 4" key="1">
    <citation type="journal article" date="2013" name="Nature">
        <title>Anaerobic oxidation of methane coupled to nitrate reduction in a novel archaeal lineage.</title>
        <authorList>
            <person name="Haroon M.F."/>
            <person name="Hu S."/>
            <person name="Shi Y."/>
            <person name="Imelfort M."/>
            <person name="Keller J."/>
            <person name="Hugenholtz P."/>
            <person name="Yuan Z."/>
            <person name="Tyson G.W."/>
        </authorList>
    </citation>
    <scope>NUCLEOTIDE SEQUENCE [LARGE SCALE GENOMIC DNA]</scope>
    <source>
        <strain evidence="3 4">ANME-2d</strain>
    </source>
</reference>
<dbReference type="Gene3D" id="3.90.10.10">
    <property type="entry name" value="Cytochrome C3"/>
    <property type="match status" value="1"/>
</dbReference>
<keyword evidence="4" id="KW-1185">Reference proteome</keyword>
<dbReference type="InterPro" id="IPR002909">
    <property type="entry name" value="IPT_dom"/>
</dbReference>
<dbReference type="SUPFAM" id="SSF81296">
    <property type="entry name" value="E set domains"/>
    <property type="match status" value="1"/>
</dbReference>
<comment type="caution">
    <text evidence="3">The sequence shown here is derived from an EMBL/GenBank/DDBJ whole genome shotgun (WGS) entry which is preliminary data.</text>
</comment>
<evidence type="ECO:0000313" key="4">
    <source>
        <dbReference type="Proteomes" id="UP000027153"/>
    </source>
</evidence>
<evidence type="ECO:0000313" key="3">
    <source>
        <dbReference type="EMBL" id="KCZ73597.1"/>
    </source>
</evidence>
<dbReference type="RefSeq" id="WP_048089088.1">
    <property type="nucleotide sequence ID" value="NZ_JMIY01000001.1"/>
</dbReference>
<protein>
    <submittedName>
        <fullName evidence="3">IPT/TIG domain-containing protein</fullName>
    </submittedName>
</protein>
<feature type="domain" description="IPT/TIG" evidence="2">
    <location>
        <begin position="337"/>
        <end position="409"/>
    </location>
</feature>
<evidence type="ECO:0000259" key="2">
    <source>
        <dbReference type="Pfam" id="PF01833"/>
    </source>
</evidence>
<dbReference type="PANTHER" id="PTHR35038">
    <property type="entry name" value="DISSIMILATORY SULFITE REDUCTASE SIRA"/>
    <property type="match status" value="1"/>
</dbReference>